<dbReference type="GeneID" id="17250897"/>
<evidence type="ECO:0000313" key="1">
    <source>
        <dbReference type="EnsemblProtists" id="EOD04649"/>
    </source>
</evidence>
<reference evidence="1" key="2">
    <citation type="submission" date="2024-10" db="UniProtKB">
        <authorList>
            <consortium name="EnsemblProtists"/>
        </authorList>
    </citation>
    <scope>IDENTIFICATION</scope>
</reference>
<reference evidence="2" key="1">
    <citation type="journal article" date="2013" name="Nature">
        <title>Pan genome of the phytoplankton Emiliania underpins its global distribution.</title>
        <authorList>
            <person name="Read B.A."/>
            <person name="Kegel J."/>
            <person name="Klute M.J."/>
            <person name="Kuo A."/>
            <person name="Lefebvre S.C."/>
            <person name="Maumus F."/>
            <person name="Mayer C."/>
            <person name="Miller J."/>
            <person name="Monier A."/>
            <person name="Salamov A."/>
            <person name="Young J."/>
            <person name="Aguilar M."/>
            <person name="Claverie J.M."/>
            <person name="Frickenhaus S."/>
            <person name="Gonzalez K."/>
            <person name="Herman E.K."/>
            <person name="Lin Y.C."/>
            <person name="Napier J."/>
            <person name="Ogata H."/>
            <person name="Sarno A.F."/>
            <person name="Shmutz J."/>
            <person name="Schroeder D."/>
            <person name="de Vargas C."/>
            <person name="Verret F."/>
            <person name="von Dassow P."/>
            <person name="Valentin K."/>
            <person name="Van de Peer Y."/>
            <person name="Wheeler G."/>
            <person name="Dacks J.B."/>
            <person name="Delwiche C.F."/>
            <person name="Dyhrman S.T."/>
            <person name="Glockner G."/>
            <person name="John U."/>
            <person name="Richards T."/>
            <person name="Worden A.Z."/>
            <person name="Zhang X."/>
            <person name="Grigoriev I.V."/>
            <person name="Allen A.E."/>
            <person name="Bidle K."/>
            <person name="Borodovsky M."/>
            <person name="Bowler C."/>
            <person name="Brownlee C."/>
            <person name="Cock J.M."/>
            <person name="Elias M."/>
            <person name="Gladyshev V.N."/>
            <person name="Groth M."/>
            <person name="Guda C."/>
            <person name="Hadaegh A."/>
            <person name="Iglesias-Rodriguez M.D."/>
            <person name="Jenkins J."/>
            <person name="Jones B.M."/>
            <person name="Lawson T."/>
            <person name="Leese F."/>
            <person name="Lindquist E."/>
            <person name="Lobanov A."/>
            <person name="Lomsadze A."/>
            <person name="Malik S.B."/>
            <person name="Marsh M.E."/>
            <person name="Mackinder L."/>
            <person name="Mock T."/>
            <person name="Mueller-Roeber B."/>
            <person name="Pagarete A."/>
            <person name="Parker M."/>
            <person name="Probert I."/>
            <person name="Quesneville H."/>
            <person name="Raines C."/>
            <person name="Rensing S.A."/>
            <person name="Riano-Pachon D.M."/>
            <person name="Richier S."/>
            <person name="Rokitta S."/>
            <person name="Shiraiwa Y."/>
            <person name="Soanes D.M."/>
            <person name="van der Giezen M."/>
            <person name="Wahlund T.M."/>
            <person name="Williams B."/>
            <person name="Wilson W."/>
            <person name="Wolfe G."/>
            <person name="Wurch L.L."/>
        </authorList>
    </citation>
    <scope>NUCLEOTIDE SEQUENCE</scope>
</reference>
<dbReference type="PaxDb" id="2903-EOD04649"/>
<name>A0A0D3I064_EMIH1</name>
<sequence>MPRAMQPLRVEPPAEWNTPCHVQPLESTNTNVAAREAMSRLARRPLVGAPTSPHKAERAACRRAGRASNAGVHAYNRGVLYENMGAHDDALACYRECLRIALESNDATSEALACNAIGVSLQTRAVAGLSAASHDAGELEGTATQLTEEDESLLREALSYHEQHAQALAREAFEHAMREAELSGDQRVRELARCSVGIAEGSLRFEGMLAAAAEGAGREGDVA</sequence>
<protein>
    <submittedName>
        <fullName evidence="1">Uncharacterized protein</fullName>
    </submittedName>
</protein>
<dbReference type="KEGG" id="ehx:EMIHUDRAFT_107567"/>
<keyword evidence="2" id="KW-1185">Reference proteome</keyword>
<organism evidence="1 2">
    <name type="scientific">Emiliania huxleyi (strain CCMP1516)</name>
    <dbReference type="NCBI Taxonomy" id="280463"/>
    <lineage>
        <taxon>Eukaryota</taxon>
        <taxon>Haptista</taxon>
        <taxon>Haptophyta</taxon>
        <taxon>Prymnesiophyceae</taxon>
        <taxon>Isochrysidales</taxon>
        <taxon>Noelaerhabdaceae</taxon>
        <taxon>Emiliania</taxon>
    </lineage>
</organism>
<dbReference type="RefSeq" id="XP_005757078.1">
    <property type="nucleotide sequence ID" value="XM_005757021.1"/>
</dbReference>
<evidence type="ECO:0000313" key="2">
    <source>
        <dbReference type="Proteomes" id="UP000013827"/>
    </source>
</evidence>
<proteinExistence type="predicted"/>
<dbReference type="HOGENOM" id="CLU_1242093_0_0_1"/>
<dbReference type="Proteomes" id="UP000013827">
    <property type="component" value="Unassembled WGS sequence"/>
</dbReference>
<dbReference type="EnsemblProtists" id="EOD04649">
    <property type="protein sequence ID" value="EOD04649"/>
    <property type="gene ID" value="EMIHUDRAFT_107567"/>
</dbReference>
<dbReference type="InterPro" id="IPR011990">
    <property type="entry name" value="TPR-like_helical_dom_sf"/>
</dbReference>
<accession>A0A0D3I064</accession>
<dbReference type="AlphaFoldDB" id="A0A0D3I064"/>
<dbReference type="SUPFAM" id="SSF48452">
    <property type="entry name" value="TPR-like"/>
    <property type="match status" value="1"/>
</dbReference>
<dbReference type="Gene3D" id="1.25.40.10">
    <property type="entry name" value="Tetratricopeptide repeat domain"/>
    <property type="match status" value="1"/>
</dbReference>